<feature type="domain" description="Paired" evidence="14">
    <location>
        <begin position="9"/>
        <end position="135"/>
    </location>
</feature>
<dbReference type="PROSITE" id="PS51057">
    <property type="entry name" value="PAIRED_2"/>
    <property type="match status" value="1"/>
</dbReference>
<dbReference type="PROSITE" id="PS00027">
    <property type="entry name" value="HOMEOBOX_1"/>
    <property type="match status" value="1"/>
</dbReference>
<dbReference type="PROSITE" id="PS50071">
    <property type="entry name" value="HOMEOBOX_2"/>
    <property type="match status" value="1"/>
</dbReference>
<dbReference type="OMA" id="FYSSHMH"/>
<dbReference type="GO" id="GO:0000981">
    <property type="term" value="F:DNA-binding transcription factor activity, RNA polymerase II-specific"/>
    <property type="evidence" value="ECO:0007669"/>
    <property type="project" value="InterPro"/>
</dbReference>
<dbReference type="InterPro" id="IPR043182">
    <property type="entry name" value="PAIRED_DNA-bd_dom"/>
</dbReference>
<organism evidence="15">
    <name type="scientific">Culicoides sonorensis</name>
    <name type="common">Biting midge</name>
    <dbReference type="NCBI Taxonomy" id="179676"/>
    <lineage>
        <taxon>Eukaryota</taxon>
        <taxon>Metazoa</taxon>
        <taxon>Ecdysozoa</taxon>
        <taxon>Arthropoda</taxon>
        <taxon>Hexapoda</taxon>
        <taxon>Insecta</taxon>
        <taxon>Pterygota</taxon>
        <taxon>Neoptera</taxon>
        <taxon>Endopterygota</taxon>
        <taxon>Diptera</taxon>
        <taxon>Nematocera</taxon>
        <taxon>Chironomoidea</taxon>
        <taxon>Ceratopogonidae</taxon>
        <taxon>Ceratopogoninae</taxon>
        <taxon>Culicoides</taxon>
        <taxon>Monoculicoides</taxon>
    </lineage>
</organism>
<gene>
    <name evidence="15" type="primary">CSON001326</name>
</gene>
<dbReference type="GO" id="GO:0005634">
    <property type="term" value="C:nucleus"/>
    <property type="evidence" value="ECO:0007669"/>
    <property type="project" value="UniProtKB-SubCell"/>
</dbReference>
<dbReference type="PROSITE" id="PS00034">
    <property type="entry name" value="PAIRED_1"/>
    <property type="match status" value="1"/>
</dbReference>
<dbReference type="InterPro" id="IPR036388">
    <property type="entry name" value="WH-like_DNA-bd_sf"/>
</dbReference>
<dbReference type="PANTHER" id="PTHR45636">
    <property type="entry name" value="PAIRED BOX PROTEIN PAX-6-RELATED-RELATED"/>
    <property type="match status" value="1"/>
</dbReference>
<dbReference type="Gene3D" id="1.10.10.60">
    <property type="entry name" value="Homeodomain-like"/>
    <property type="match status" value="1"/>
</dbReference>
<dbReference type="CDD" id="cd00131">
    <property type="entry name" value="PAX"/>
    <property type="match status" value="1"/>
</dbReference>
<keyword evidence="3" id="KW-0217">Developmental protein</keyword>
<evidence type="ECO:0000256" key="9">
    <source>
        <dbReference type="ARBA" id="ARBA00023242"/>
    </source>
</evidence>
<dbReference type="Pfam" id="PF00046">
    <property type="entry name" value="Homeodomain"/>
    <property type="match status" value="1"/>
</dbReference>
<reference evidence="15" key="1">
    <citation type="submission" date="2018-07" db="EMBL/GenBank/DDBJ databases">
        <authorList>
            <person name="Quirk P.G."/>
            <person name="Krulwich T.A."/>
        </authorList>
    </citation>
    <scope>NUCLEOTIDE SEQUENCE</scope>
</reference>
<evidence type="ECO:0000256" key="4">
    <source>
        <dbReference type="ARBA" id="ARBA00022724"/>
    </source>
</evidence>
<dbReference type="InterPro" id="IPR001523">
    <property type="entry name" value="Paired_dom"/>
</dbReference>
<dbReference type="PRINTS" id="PR00027">
    <property type="entry name" value="PAIREDBOX"/>
</dbReference>
<keyword evidence="8" id="KW-0804">Transcription</keyword>
<feature type="region of interest" description="Disordered" evidence="12">
    <location>
        <begin position="135"/>
        <end position="164"/>
    </location>
</feature>
<evidence type="ECO:0000256" key="1">
    <source>
        <dbReference type="ARBA" id="ARBA00004123"/>
    </source>
</evidence>
<evidence type="ECO:0000256" key="6">
    <source>
        <dbReference type="ARBA" id="ARBA00023125"/>
    </source>
</evidence>
<dbReference type="InterPro" id="IPR043565">
    <property type="entry name" value="PAX_fam"/>
</dbReference>
<dbReference type="InterPro" id="IPR001356">
    <property type="entry name" value="HD"/>
</dbReference>
<dbReference type="InterPro" id="IPR017970">
    <property type="entry name" value="Homeobox_CS"/>
</dbReference>
<evidence type="ECO:0000259" key="14">
    <source>
        <dbReference type="PROSITE" id="PS51057"/>
    </source>
</evidence>
<dbReference type="InterPro" id="IPR009057">
    <property type="entry name" value="Homeodomain-like_sf"/>
</dbReference>
<dbReference type="Gene3D" id="1.10.10.10">
    <property type="entry name" value="Winged helix-like DNA-binding domain superfamily/Winged helix DNA-binding domain"/>
    <property type="match status" value="2"/>
</dbReference>
<evidence type="ECO:0000256" key="2">
    <source>
        <dbReference type="ARBA" id="ARBA00005733"/>
    </source>
</evidence>
<dbReference type="VEuPathDB" id="VectorBase:CSON001326"/>
<feature type="region of interest" description="Disordered" evidence="12">
    <location>
        <begin position="229"/>
        <end position="250"/>
    </location>
</feature>
<name>A0A336LHT0_CULSO</name>
<keyword evidence="6 10" id="KW-0238">DNA-binding</keyword>
<dbReference type="SUPFAM" id="SSF46689">
    <property type="entry name" value="Homeodomain-like"/>
    <property type="match status" value="2"/>
</dbReference>
<dbReference type="GO" id="GO:0000978">
    <property type="term" value="F:RNA polymerase II cis-regulatory region sequence-specific DNA binding"/>
    <property type="evidence" value="ECO:0007669"/>
    <property type="project" value="TreeGrafter"/>
</dbReference>
<feature type="DNA-binding region" description="Homeobox" evidence="10">
    <location>
        <begin position="171"/>
        <end position="230"/>
    </location>
</feature>
<sequence>MMMGDMSAGQGRVNQLGGVFINGRPLPNQIRLKIVEMAAAGVRPCVISRQLRVSHGCVSKILNRYQETGSIRPGVIGGSKPKIATPDVEARIEEYKKENPGIFSWEIRDRLVKEGICDRTTAPSVSAISRLLRGRENEDEKKSGQENVIKNSDGDGSDCDSEPGIALKRKQRRSRTTFTAMQLDELERAFERTQYPDIYTREELAQRTKLTEARIQVWFSNRRARLRKQMTTGTSSTYHGVTTTMPPYQTSPPVSSYQLLGQGMSEPTNFNQSPVGMHEFYSSHMHGQPSTPPLAQSHFHQVHNPTPSYYHLHSNPEIASSIGQTTSTAVSQPSMIYSNATTNTLIAGNESPSSVHQYANNIQLPPTPNSLVNGPISGGSNSNDGISINDSTSTTAVDTSIISNVSSSGYPWTGSFSTNRSVSPVMGQLHHNSMMNNFSAFPHPHSTAAVKANSATGFTSMPPQHFYSWY</sequence>
<keyword evidence="7 10" id="KW-0371">Homeobox</keyword>
<dbReference type="SMART" id="SM00351">
    <property type="entry name" value="PAX"/>
    <property type="match status" value="1"/>
</dbReference>
<evidence type="ECO:0000256" key="11">
    <source>
        <dbReference type="RuleBase" id="RU000682"/>
    </source>
</evidence>
<dbReference type="SMART" id="SM00389">
    <property type="entry name" value="HOX"/>
    <property type="match status" value="1"/>
</dbReference>
<proteinExistence type="inferred from homology"/>
<dbReference type="EMBL" id="UFQT01000011">
    <property type="protein sequence ID" value="SSX17562.1"/>
    <property type="molecule type" value="Genomic_DNA"/>
</dbReference>
<comment type="subcellular location">
    <subcellularLocation>
        <location evidence="1 10 11">Nucleus</location>
    </subcellularLocation>
</comment>
<dbReference type="FunFam" id="1.10.10.10:FF:000031">
    <property type="entry name" value="Paired box protein Pax-7"/>
    <property type="match status" value="1"/>
</dbReference>
<evidence type="ECO:0000256" key="8">
    <source>
        <dbReference type="ARBA" id="ARBA00023163"/>
    </source>
</evidence>
<comment type="similarity">
    <text evidence="2">Belongs to the paired homeobox family.</text>
</comment>
<evidence type="ECO:0000259" key="13">
    <source>
        <dbReference type="PROSITE" id="PS50071"/>
    </source>
</evidence>
<evidence type="ECO:0000256" key="3">
    <source>
        <dbReference type="ARBA" id="ARBA00022473"/>
    </source>
</evidence>
<keyword evidence="4" id="KW-0563">Paired box</keyword>
<evidence type="ECO:0000256" key="7">
    <source>
        <dbReference type="ARBA" id="ARBA00023155"/>
    </source>
</evidence>
<dbReference type="CDD" id="cd00086">
    <property type="entry name" value="homeodomain"/>
    <property type="match status" value="1"/>
</dbReference>
<keyword evidence="5" id="KW-0805">Transcription regulation</keyword>
<dbReference type="FunFam" id="1.10.10.10:FF:000003">
    <property type="entry name" value="Paired box protein Pax-6"/>
    <property type="match status" value="1"/>
</dbReference>
<evidence type="ECO:0000256" key="12">
    <source>
        <dbReference type="SAM" id="MobiDB-lite"/>
    </source>
</evidence>
<accession>A0A336LHT0</accession>
<feature type="compositionally biased region" description="Basic and acidic residues" evidence="12">
    <location>
        <begin position="135"/>
        <end position="144"/>
    </location>
</feature>
<feature type="domain" description="Homeobox" evidence="13">
    <location>
        <begin position="169"/>
        <end position="229"/>
    </location>
</feature>
<evidence type="ECO:0000256" key="10">
    <source>
        <dbReference type="PROSITE-ProRule" id="PRU00108"/>
    </source>
</evidence>
<dbReference type="Pfam" id="PF00292">
    <property type="entry name" value="PAX"/>
    <property type="match status" value="1"/>
</dbReference>
<evidence type="ECO:0000313" key="15">
    <source>
        <dbReference type="EMBL" id="SSX17562.1"/>
    </source>
</evidence>
<dbReference type="GO" id="GO:0009791">
    <property type="term" value="P:post-embryonic development"/>
    <property type="evidence" value="ECO:0007669"/>
    <property type="project" value="UniProtKB-ARBA"/>
</dbReference>
<dbReference type="PANTHER" id="PTHR45636:SF3">
    <property type="entry name" value="PROTEIN GOOSEBERRY-RELATED"/>
    <property type="match status" value="1"/>
</dbReference>
<protein>
    <submittedName>
        <fullName evidence="15">CSON001326 protein</fullName>
    </submittedName>
</protein>
<dbReference type="FunFam" id="1.10.10.60:FF:000035">
    <property type="entry name" value="paired box protein Pax-3 isoform X2"/>
    <property type="match status" value="1"/>
</dbReference>
<evidence type="ECO:0000256" key="5">
    <source>
        <dbReference type="ARBA" id="ARBA00023015"/>
    </source>
</evidence>
<dbReference type="GO" id="GO:0007365">
    <property type="term" value="P:periodic partitioning"/>
    <property type="evidence" value="ECO:0007669"/>
    <property type="project" value="UniProtKB-ARBA"/>
</dbReference>
<keyword evidence="9 10" id="KW-0539">Nucleus</keyword>
<dbReference type="AlphaFoldDB" id="A0A336LHT0"/>